<evidence type="ECO:0000313" key="1">
    <source>
        <dbReference type="EMBL" id="KAF9504865.1"/>
    </source>
</evidence>
<gene>
    <name evidence="1" type="ORF">BS47DRAFT_1386141</name>
</gene>
<comment type="caution">
    <text evidence="1">The sequence shown here is derived from an EMBL/GenBank/DDBJ whole genome shotgun (WGS) entry which is preliminary data.</text>
</comment>
<proteinExistence type="predicted"/>
<protein>
    <submittedName>
        <fullName evidence="1">Uncharacterized protein</fullName>
    </submittedName>
</protein>
<evidence type="ECO:0000313" key="2">
    <source>
        <dbReference type="Proteomes" id="UP000886523"/>
    </source>
</evidence>
<sequence>MTTFWPFFWKMSGAKPPFAILDSMSEFLTTTKVDLRLMSEAEDHLPMDHLSHSVLVRIFRRHYHLASETCDNFEILVLRFCSHNPTSRQYFLKSDASLYVRDMLMRKPQSPFLLNRLISCRLLVPLARYLALRDFHNTSMSHVIMSIMGIFSKIVEHNRADYLLEKPILSYLTQSFNHPYAICGIIFFGLCSLGDDAKVVVNPGPLPGLCRLAHPDSYAMELSSHNSSQGSEHWHLPYEGLLVAIAGIDSSCATKVAKA</sequence>
<reference evidence="1" key="1">
    <citation type="journal article" date="2020" name="Nat. Commun.">
        <title>Large-scale genome sequencing of mycorrhizal fungi provides insights into the early evolution of symbiotic traits.</title>
        <authorList>
            <person name="Miyauchi S."/>
            <person name="Kiss E."/>
            <person name="Kuo A."/>
            <person name="Drula E."/>
            <person name="Kohler A."/>
            <person name="Sanchez-Garcia M."/>
            <person name="Morin E."/>
            <person name="Andreopoulos B."/>
            <person name="Barry K.W."/>
            <person name="Bonito G."/>
            <person name="Buee M."/>
            <person name="Carver A."/>
            <person name="Chen C."/>
            <person name="Cichocki N."/>
            <person name="Clum A."/>
            <person name="Culley D."/>
            <person name="Crous P.W."/>
            <person name="Fauchery L."/>
            <person name="Girlanda M."/>
            <person name="Hayes R.D."/>
            <person name="Keri Z."/>
            <person name="LaButti K."/>
            <person name="Lipzen A."/>
            <person name="Lombard V."/>
            <person name="Magnuson J."/>
            <person name="Maillard F."/>
            <person name="Murat C."/>
            <person name="Nolan M."/>
            <person name="Ohm R.A."/>
            <person name="Pangilinan J."/>
            <person name="Pereira M.F."/>
            <person name="Perotto S."/>
            <person name="Peter M."/>
            <person name="Pfister S."/>
            <person name="Riley R."/>
            <person name="Sitrit Y."/>
            <person name="Stielow J.B."/>
            <person name="Szollosi G."/>
            <person name="Zifcakova L."/>
            <person name="Stursova M."/>
            <person name="Spatafora J.W."/>
            <person name="Tedersoo L."/>
            <person name="Vaario L.M."/>
            <person name="Yamada A."/>
            <person name="Yan M."/>
            <person name="Wang P."/>
            <person name="Xu J."/>
            <person name="Bruns T."/>
            <person name="Baldrian P."/>
            <person name="Vilgalys R."/>
            <person name="Dunand C."/>
            <person name="Henrissat B."/>
            <person name="Grigoriev I.V."/>
            <person name="Hibbett D."/>
            <person name="Nagy L.G."/>
            <person name="Martin F.M."/>
        </authorList>
    </citation>
    <scope>NUCLEOTIDE SEQUENCE</scope>
    <source>
        <strain evidence="1">UP504</strain>
    </source>
</reference>
<dbReference type="AlphaFoldDB" id="A0A9P6DNP7"/>
<accession>A0A9P6DNP7</accession>
<name>A0A9P6DNP7_9AGAM</name>
<organism evidence="1 2">
    <name type="scientific">Hydnum rufescens UP504</name>
    <dbReference type="NCBI Taxonomy" id="1448309"/>
    <lineage>
        <taxon>Eukaryota</taxon>
        <taxon>Fungi</taxon>
        <taxon>Dikarya</taxon>
        <taxon>Basidiomycota</taxon>
        <taxon>Agaricomycotina</taxon>
        <taxon>Agaricomycetes</taxon>
        <taxon>Cantharellales</taxon>
        <taxon>Hydnaceae</taxon>
        <taxon>Hydnum</taxon>
    </lineage>
</organism>
<dbReference type="EMBL" id="MU129187">
    <property type="protein sequence ID" value="KAF9504865.1"/>
    <property type="molecule type" value="Genomic_DNA"/>
</dbReference>
<keyword evidence="2" id="KW-1185">Reference proteome</keyword>
<dbReference type="Proteomes" id="UP000886523">
    <property type="component" value="Unassembled WGS sequence"/>
</dbReference>